<protein>
    <recommendedName>
        <fullName evidence="4">Lipocalin family protein</fullName>
    </recommendedName>
</protein>
<accession>A0A504IZB1</accession>
<dbReference type="AlphaFoldDB" id="A0A504IZB1"/>
<dbReference type="OrthoDB" id="9925202at2"/>
<reference evidence="2 3" key="1">
    <citation type="submission" date="2019-06" db="EMBL/GenBank/DDBJ databases">
        <authorList>
            <person name="Meng X."/>
        </authorList>
    </citation>
    <scope>NUCLEOTIDE SEQUENCE [LARGE SCALE GENOMIC DNA]</scope>
    <source>
        <strain evidence="2 3">M625</strain>
    </source>
</reference>
<dbReference type="Proteomes" id="UP000315540">
    <property type="component" value="Unassembled WGS sequence"/>
</dbReference>
<gene>
    <name evidence="2" type="ORF">FHK87_18035</name>
</gene>
<sequence>MKKIYILFLVSLLSITTYAQESELLGKWQLATIDNVDAEEEYPFPPLLEFLPDNKIIIKFRNPVFWKYKNDTIYIKNKEHEEYRNMMTVLHLHKDTLMVKSYRKEDLVFRRLHKPQKKDLYGIWIVKALEKEGDFDVLFKENGWVHLKSDQKVLLGKQGEEKHFDQSNWRIDLKENVFFFDSDEAIEIIHFSKFYLLLNYKNGSKILLKKK</sequence>
<organism evidence="2 3">
    <name type="scientific">Aquimarina algicola</name>
    <dbReference type="NCBI Taxonomy" id="2589995"/>
    <lineage>
        <taxon>Bacteria</taxon>
        <taxon>Pseudomonadati</taxon>
        <taxon>Bacteroidota</taxon>
        <taxon>Flavobacteriia</taxon>
        <taxon>Flavobacteriales</taxon>
        <taxon>Flavobacteriaceae</taxon>
        <taxon>Aquimarina</taxon>
    </lineage>
</organism>
<keyword evidence="3" id="KW-1185">Reference proteome</keyword>
<feature type="signal peptide" evidence="1">
    <location>
        <begin position="1"/>
        <end position="19"/>
    </location>
</feature>
<feature type="chain" id="PRO_5021204037" description="Lipocalin family protein" evidence="1">
    <location>
        <begin position="20"/>
        <end position="211"/>
    </location>
</feature>
<dbReference type="EMBL" id="VFWZ01000006">
    <property type="protein sequence ID" value="TPN83867.1"/>
    <property type="molecule type" value="Genomic_DNA"/>
</dbReference>
<evidence type="ECO:0000313" key="3">
    <source>
        <dbReference type="Proteomes" id="UP000315540"/>
    </source>
</evidence>
<proteinExistence type="predicted"/>
<evidence type="ECO:0000313" key="2">
    <source>
        <dbReference type="EMBL" id="TPN83867.1"/>
    </source>
</evidence>
<evidence type="ECO:0000256" key="1">
    <source>
        <dbReference type="SAM" id="SignalP"/>
    </source>
</evidence>
<comment type="caution">
    <text evidence="2">The sequence shown here is derived from an EMBL/GenBank/DDBJ whole genome shotgun (WGS) entry which is preliminary data.</text>
</comment>
<dbReference type="RefSeq" id="WP_140595173.1">
    <property type="nucleotide sequence ID" value="NZ_VFWZ01000006.1"/>
</dbReference>
<evidence type="ECO:0008006" key="4">
    <source>
        <dbReference type="Google" id="ProtNLM"/>
    </source>
</evidence>
<name>A0A504IZB1_9FLAO</name>
<keyword evidence="1" id="KW-0732">Signal</keyword>